<dbReference type="OrthoDB" id="3687237at2759"/>
<evidence type="ECO:0000313" key="3">
    <source>
        <dbReference type="Proteomes" id="UP000799424"/>
    </source>
</evidence>
<keyword evidence="3" id="KW-1185">Reference proteome</keyword>
<reference evidence="2" key="1">
    <citation type="journal article" date="2020" name="Stud. Mycol.">
        <title>101 Dothideomycetes genomes: a test case for predicting lifestyles and emergence of pathogens.</title>
        <authorList>
            <person name="Haridas S."/>
            <person name="Albert R."/>
            <person name="Binder M."/>
            <person name="Bloem J."/>
            <person name="Labutti K."/>
            <person name="Salamov A."/>
            <person name="Andreopoulos B."/>
            <person name="Baker S."/>
            <person name="Barry K."/>
            <person name="Bills G."/>
            <person name="Bluhm B."/>
            <person name="Cannon C."/>
            <person name="Castanera R."/>
            <person name="Culley D."/>
            <person name="Daum C."/>
            <person name="Ezra D."/>
            <person name="Gonzalez J."/>
            <person name="Henrissat B."/>
            <person name="Kuo A."/>
            <person name="Liang C."/>
            <person name="Lipzen A."/>
            <person name="Lutzoni F."/>
            <person name="Magnuson J."/>
            <person name="Mondo S."/>
            <person name="Nolan M."/>
            <person name="Ohm R."/>
            <person name="Pangilinan J."/>
            <person name="Park H.-J."/>
            <person name="Ramirez L."/>
            <person name="Alfaro M."/>
            <person name="Sun H."/>
            <person name="Tritt A."/>
            <person name="Yoshinaga Y."/>
            <person name="Zwiers L.-H."/>
            <person name="Turgeon B."/>
            <person name="Goodwin S."/>
            <person name="Spatafora J."/>
            <person name="Crous P."/>
            <person name="Grigoriev I."/>
        </authorList>
    </citation>
    <scope>NUCLEOTIDE SEQUENCE</scope>
    <source>
        <strain evidence="2">CBS 113818</strain>
    </source>
</reference>
<protein>
    <submittedName>
        <fullName evidence="2">Uncharacterized protein</fullName>
    </submittedName>
</protein>
<dbReference type="AlphaFoldDB" id="A0A6A6ZMW0"/>
<evidence type="ECO:0000313" key="2">
    <source>
        <dbReference type="EMBL" id="KAF2821565.1"/>
    </source>
</evidence>
<proteinExistence type="predicted"/>
<sequence length="520" mass="55915">MLRNGQGQQAVPVALHVPGAQVDLAASAAQAATSAAVTKSDAPNVTITPKPATPTDTGGVSHKRFPDKPTLTILSNPQDGHSAGDIAINLPGALVDKINDPSNAEGVGMKAATAQVGAMDVANQIGAILCTARQIILNGVGFVTELTSLQIREPTWTLPEMAKAMSDHLSWALAWAAAMTLSPEDAITLAFVSIEITVKTVAFEPWRVPMQEPVKVLPPIAIYPPPPGNATDFPLDLFAPVYSKFCEDVGKNSNNTTSIVNWKGDKHPSLRSRLLRFMLRDGASDNDKYKDYKFTLGRYIRNGATQKRQTTSENAFQQLSSQDLCKRGDDKKAIASTGILDALSPRIEVTCRDSKSPFSAPKYDSGASGATSVESAIKSWCSQHSLTQLARDVPNIYGRSYTEGFKKCDPGSDRTHGSTSLLGSMEYSLEASGRTQEGNPPWEQKADLDLGEEIHADDFEKAIDAVCQNGAAMIKVDKYGGSSYQYPPKGQLPFYYHPKSGYNIVLHFVPSALDDPTVTA</sequence>
<dbReference type="Proteomes" id="UP000799424">
    <property type="component" value="Unassembled WGS sequence"/>
</dbReference>
<gene>
    <name evidence="2" type="ORF">CC86DRAFT_426966</name>
</gene>
<feature type="region of interest" description="Disordered" evidence="1">
    <location>
        <begin position="42"/>
        <end position="62"/>
    </location>
</feature>
<evidence type="ECO:0000256" key="1">
    <source>
        <dbReference type="SAM" id="MobiDB-lite"/>
    </source>
</evidence>
<dbReference type="EMBL" id="MU006237">
    <property type="protein sequence ID" value="KAF2821565.1"/>
    <property type="molecule type" value="Genomic_DNA"/>
</dbReference>
<organism evidence="2 3">
    <name type="scientific">Ophiobolus disseminans</name>
    <dbReference type="NCBI Taxonomy" id="1469910"/>
    <lineage>
        <taxon>Eukaryota</taxon>
        <taxon>Fungi</taxon>
        <taxon>Dikarya</taxon>
        <taxon>Ascomycota</taxon>
        <taxon>Pezizomycotina</taxon>
        <taxon>Dothideomycetes</taxon>
        <taxon>Pleosporomycetidae</taxon>
        <taxon>Pleosporales</taxon>
        <taxon>Pleosporineae</taxon>
        <taxon>Phaeosphaeriaceae</taxon>
        <taxon>Ophiobolus</taxon>
    </lineage>
</organism>
<name>A0A6A6ZMW0_9PLEO</name>
<accession>A0A6A6ZMW0</accession>